<keyword evidence="4" id="KW-0788">Thiol protease</keyword>
<dbReference type="OrthoDB" id="5065855at2759"/>
<dbReference type="Proteomes" id="UP000320333">
    <property type="component" value="Unassembled WGS sequence"/>
</dbReference>
<dbReference type="InterPro" id="IPR044613">
    <property type="entry name" value="Nep1/2-like"/>
</dbReference>
<dbReference type="GO" id="GO:0019784">
    <property type="term" value="F:deNEDDylase activity"/>
    <property type="evidence" value="ECO:0007669"/>
    <property type="project" value="InterPro"/>
</dbReference>
<keyword evidence="7" id="KW-1185">Reference proteome</keyword>
<dbReference type="Gene3D" id="3.40.395.10">
    <property type="entry name" value="Adenoviral Proteinase, Chain A"/>
    <property type="match status" value="1"/>
</dbReference>
<comment type="caution">
    <text evidence="6">The sequence shown here is derived from an EMBL/GenBank/DDBJ whole genome shotgun (WGS) entry which is preliminary data.</text>
</comment>
<comment type="similarity">
    <text evidence="1">Belongs to the peptidase C48 family.</text>
</comment>
<dbReference type="PROSITE" id="PS50600">
    <property type="entry name" value="ULP_PROTEASE"/>
    <property type="match status" value="1"/>
</dbReference>
<dbReference type="InterPro" id="IPR038765">
    <property type="entry name" value="Papain-like_cys_pep_sf"/>
</dbReference>
<evidence type="ECO:0000313" key="7">
    <source>
        <dbReference type="Proteomes" id="UP000320333"/>
    </source>
</evidence>
<accession>A0A507FC77</accession>
<evidence type="ECO:0000313" key="6">
    <source>
        <dbReference type="EMBL" id="TPX73345.1"/>
    </source>
</evidence>
<keyword evidence="3" id="KW-0378">Hydrolase</keyword>
<evidence type="ECO:0000256" key="1">
    <source>
        <dbReference type="ARBA" id="ARBA00005234"/>
    </source>
</evidence>
<dbReference type="GO" id="GO:0008234">
    <property type="term" value="F:cysteine-type peptidase activity"/>
    <property type="evidence" value="ECO:0007669"/>
    <property type="project" value="UniProtKB-KW"/>
</dbReference>
<feature type="domain" description="Ubiquitin-like protease family profile" evidence="5">
    <location>
        <begin position="12"/>
        <end position="179"/>
    </location>
</feature>
<keyword evidence="2" id="KW-0645">Protease</keyword>
<dbReference type="InterPro" id="IPR003653">
    <property type="entry name" value="Peptidase_C48_C"/>
</dbReference>
<name>A0A507FC77_9FUNG</name>
<dbReference type="AlphaFoldDB" id="A0A507FC77"/>
<evidence type="ECO:0000256" key="4">
    <source>
        <dbReference type="ARBA" id="ARBA00022807"/>
    </source>
</evidence>
<dbReference type="PANTHER" id="PTHR46468:SF1">
    <property type="entry name" value="SENTRIN-SPECIFIC PROTEASE 8"/>
    <property type="match status" value="1"/>
</dbReference>
<dbReference type="Pfam" id="PF02902">
    <property type="entry name" value="Peptidase_C48"/>
    <property type="match status" value="1"/>
</dbReference>
<protein>
    <recommendedName>
        <fullName evidence="5">Ubiquitin-like protease family profile domain-containing protein</fullName>
    </recommendedName>
</protein>
<dbReference type="SUPFAM" id="SSF54001">
    <property type="entry name" value="Cysteine proteinases"/>
    <property type="match status" value="1"/>
</dbReference>
<proteinExistence type="inferred from homology"/>
<evidence type="ECO:0000256" key="2">
    <source>
        <dbReference type="ARBA" id="ARBA00022670"/>
    </source>
</evidence>
<reference evidence="6 7" key="1">
    <citation type="journal article" date="2019" name="Sci. Rep.">
        <title>Comparative genomics of chytrid fungi reveal insights into the obligate biotrophic and pathogenic lifestyle of Synchytrium endobioticum.</title>
        <authorList>
            <person name="van de Vossenberg B.T.L.H."/>
            <person name="Warris S."/>
            <person name="Nguyen H.D.T."/>
            <person name="van Gent-Pelzer M.P.E."/>
            <person name="Joly D.L."/>
            <person name="van de Geest H.C."/>
            <person name="Bonants P.J.M."/>
            <person name="Smith D.S."/>
            <person name="Levesque C.A."/>
            <person name="van der Lee T.A.J."/>
        </authorList>
    </citation>
    <scope>NUCLEOTIDE SEQUENCE [LARGE SCALE GENOMIC DNA]</scope>
    <source>
        <strain evidence="6 7">CBS 675.73</strain>
    </source>
</reference>
<dbReference type="EMBL" id="QEAP01000192">
    <property type="protein sequence ID" value="TPX73345.1"/>
    <property type="molecule type" value="Genomic_DNA"/>
</dbReference>
<dbReference type="GO" id="GO:0000338">
    <property type="term" value="P:protein deneddylation"/>
    <property type="evidence" value="ECO:0007669"/>
    <property type="project" value="TreeGrafter"/>
</dbReference>
<dbReference type="PANTHER" id="PTHR46468">
    <property type="entry name" value="SENTRIN-SPECIFIC PROTEASE 8"/>
    <property type="match status" value="1"/>
</dbReference>
<organism evidence="6 7">
    <name type="scientific">Chytriomyces confervae</name>
    <dbReference type="NCBI Taxonomy" id="246404"/>
    <lineage>
        <taxon>Eukaryota</taxon>
        <taxon>Fungi</taxon>
        <taxon>Fungi incertae sedis</taxon>
        <taxon>Chytridiomycota</taxon>
        <taxon>Chytridiomycota incertae sedis</taxon>
        <taxon>Chytridiomycetes</taxon>
        <taxon>Chytridiales</taxon>
        <taxon>Chytriomycetaceae</taxon>
        <taxon>Chytriomyces</taxon>
    </lineage>
</organism>
<gene>
    <name evidence="6" type="ORF">CcCBS67573_g05385</name>
</gene>
<evidence type="ECO:0000256" key="3">
    <source>
        <dbReference type="ARBA" id="ARBA00022801"/>
    </source>
</evidence>
<sequence length="235" mass="25986">MDDPIVASLCDASLRSSDVHLINGPHWINDAVIAYAFELLLHPSSSILMTPAVAHLLVNLDQESALGLSASMSLDKAETVFIPVNDSTELDSPGGSHWSLLVYSRAANAFFYYDSLNKYNISAAKRVQRRFAKLIQKHKGDDSLIHSISAAPYFQEMDVQAQINGYDCGMYVIAMTQLLLSRVSATEAGVSGKPGDQSLWRMRTCLTPETVAKTRVWLYEKVAENARMRGFLLLD</sequence>
<evidence type="ECO:0000259" key="5">
    <source>
        <dbReference type="PROSITE" id="PS50600"/>
    </source>
</evidence>
<dbReference type="STRING" id="246404.A0A507FC77"/>
<dbReference type="GO" id="GO:0006508">
    <property type="term" value="P:proteolysis"/>
    <property type="evidence" value="ECO:0007669"/>
    <property type="project" value="UniProtKB-KW"/>
</dbReference>